<accession>A0A8K0HCT9</accession>
<evidence type="ECO:0000313" key="1">
    <source>
        <dbReference type="EMBL" id="KAF3449519.1"/>
    </source>
</evidence>
<organism evidence="1 2">
    <name type="scientific">Rhamnella rubrinervis</name>
    <dbReference type="NCBI Taxonomy" id="2594499"/>
    <lineage>
        <taxon>Eukaryota</taxon>
        <taxon>Viridiplantae</taxon>
        <taxon>Streptophyta</taxon>
        <taxon>Embryophyta</taxon>
        <taxon>Tracheophyta</taxon>
        <taxon>Spermatophyta</taxon>
        <taxon>Magnoliopsida</taxon>
        <taxon>eudicotyledons</taxon>
        <taxon>Gunneridae</taxon>
        <taxon>Pentapetalae</taxon>
        <taxon>rosids</taxon>
        <taxon>fabids</taxon>
        <taxon>Rosales</taxon>
        <taxon>Rhamnaceae</taxon>
        <taxon>rhamnoid group</taxon>
        <taxon>Rhamneae</taxon>
        <taxon>Rhamnella</taxon>
    </lineage>
</organism>
<dbReference type="EMBL" id="VOIH02000004">
    <property type="protein sequence ID" value="KAF3449519.1"/>
    <property type="molecule type" value="Genomic_DNA"/>
</dbReference>
<dbReference type="Proteomes" id="UP000796880">
    <property type="component" value="Unassembled WGS sequence"/>
</dbReference>
<keyword evidence="2" id="KW-1185">Reference proteome</keyword>
<proteinExistence type="predicted"/>
<sequence>MALCRSPPNISRAQHRSGYAISNSGSLIRGSKFPIQGMLNLREIYLNSGEAQPEEGRLILRREVSTQGIFNLRKGSLNLGNTQPKEWVIDNLVEDESSKLFLPDRHVGYEQVGRDFKSLLKCKLSMHLDTPMLESLSVDTVSRYGRPHLATWLTCLNGSQVVKVLSKHANWLISCMFNHSSCGKPKALVTSSLNLVGAGNVLSCCLFYNGGKLLTLVFRHILLERVSLAVCHHGLDDYLARILGILKSYGKGAAMISSLKRCTFIKTMFISLVYDVKVVMEVELWLIDSCLSFSLYRPPVGYCVSFHLNCSSSSPFQQYDAKLSNEQILKPD</sequence>
<comment type="caution">
    <text evidence="1">The sequence shown here is derived from an EMBL/GenBank/DDBJ whole genome shotgun (WGS) entry which is preliminary data.</text>
</comment>
<evidence type="ECO:0000313" key="2">
    <source>
        <dbReference type="Proteomes" id="UP000796880"/>
    </source>
</evidence>
<dbReference type="AlphaFoldDB" id="A0A8K0HCT9"/>
<gene>
    <name evidence="1" type="ORF">FNV43_RR10248</name>
</gene>
<reference evidence="1" key="1">
    <citation type="submission" date="2020-03" db="EMBL/GenBank/DDBJ databases">
        <title>A high-quality chromosome-level genome assembly of a woody plant with both climbing and erect habits, Rhamnella rubrinervis.</title>
        <authorList>
            <person name="Lu Z."/>
            <person name="Yang Y."/>
            <person name="Zhu X."/>
            <person name="Sun Y."/>
        </authorList>
    </citation>
    <scope>NUCLEOTIDE SEQUENCE</scope>
    <source>
        <strain evidence="1">BYM</strain>
        <tissue evidence="1">Leaf</tissue>
    </source>
</reference>
<protein>
    <submittedName>
        <fullName evidence="1">Uncharacterized protein</fullName>
    </submittedName>
</protein>
<name>A0A8K0HCT9_9ROSA</name>